<name>A0AA36A2L3_LACSI</name>
<keyword evidence="3" id="KW-1185">Reference proteome</keyword>
<proteinExistence type="predicted"/>
<evidence type="ECO:0000313" key="3">
    <source>
        <dbReference type="Proteomes" id="UP001177003"/>
    </source>
</evidence>
<dbReference type="EMBL" id="OX465085">
    <property type="protein sequence ID" value="CAI9303449.1"/>
    <property type="molecule type" value="Genomic_DNA"/>
</dbReference>
<feature type="region of interest" description="Disordered" evidence="1">
    <location>
        <begin position="114"/>
        <end position="138"/>
    </location>
</feature>
<gene>
    <name evidence="2" type="ORF">LSALG_LOCUS41888</name>
</gene>
<dbReference type="PANTHER" id="PTHR33132:SF135">
    <property type="entry name" value="OS02G0799700 PROTEIN"/>
    <property type="match status" value="1"/>
</dbReference>
<protein>
    <submittedName>
        <fullName evidence="2">Uncharacterized protein</fullName>
    </submittedName>
</protein>
<dbReference type="PANTHER" id="PTHR33132">
    <property type="entry name" value="OSJNBB0118P14.9 PROTEIN"/>
    <property type="match status" value="1"/>
</dbReference>
<evidence type="ECO:0000256" key="1">
    <source>
        <dbReference type="SAM" id="MobiDB-lite"/>
    </source>
</evidence>
<dbReference type="AlphaFoldDB" id="A0AA36A2L3"/>
<accession>A0AA36A2L3</accession>
<sequence length="138" mass="15214">MVVFPEEDTNLSKFKDLCNDNVIIIRIIDQMEGKQERPKLDPPKQALENISKQMSGNFAAQSPRYGSTCTKLLHLGVQDGDGMRRIPSEGKMNCLCSPTTHAGSFRCRLHRTSSNTNNNSSSGGRSFNSLSNLAGDHD</sequence>
<dbReference type="Proteomes" id="UP001177003">
    <property type="component" value="Chromosome 9"/>
</dbReference>
<evidence type="ECO:0000313" key="2">
    <source>
        <dbReference type="EMBL" id="CAI9303449.1"/>
    </source>
</evidence>
<reference evidence="2" key="1">
    <citation type="submission" date="2023-04" db="EMBL/GenBank/DDBJ databases">
        <authorList>
            <person name="Vijverberg K."/>
            <person name="Xiong W."/>
            <person name="Schranz E."/>
        </authorList>
    </citation>
    <scope>NUCLEOTIDE SEQUENCE</scope>
</reference>
<organism evidence="2 3">
    <name type="scientific">Lactuca saligna</name>
    <name type="common">Willowleaf lettuce</name>
    <dbReference type="NCBI Taxonomy" id="75948"/>
    <lineage>
        <taxon>Eukaryota</taxon>
        <taxon>Viridiplantae</taxon>
        <taxon>Streptophyta</taxon>
        <taxon>Embryophyta</taxon>
        <taxon>Tracheophyta</taxon>
        <taxon>Spermatophyta</taxon>
        <taxon>Magnoliopsida</taxon>
        <taxon>eudicotyledons</taxon>
        <taxon>Gunneridae</taxon>
        <taxon>Pentapetalae</taxon>
        <taxon>asterids</taxon>
        <taxon>campanulids</taxon>
        <taxon>Asterales</taxon>
        <taxon>Asteraceae</taxon>
        <taxon>Cichorioideae</taxon>
        <taxon>Cichorieae</taxon>
        <taxon>Lactucinae</taxon>
        <taxon>Lactuca</taxon>
    </lineage>
</organism>